<comment type="caution">
    <text evidence="1">The sequence shown here is derived from an EMBL/GenBank/DDBJ whole genome shotgun (WGS) entry which is preliminary data.</text>
</comment>
<evidence type="ECO:0008006" key="3">
    <source>
        <dbReference type="Google" id="ProtNLM"/>
    </source>
</evidence>
<protein>
    <recommendedName>
        <fullName evidence="3">Bulb-type lectin domain-containing protein</fullName>
    </recommendedName>
</protein>
<dbReference type="EMBL" id="BAABCV010000011">
    <property type="protein sequence ID" value="GAA4102628.1"/>
    <property type="molecule type" value="Genomic_DNA"/>
</dbReference>
<accession>A0ABP7X217</accession>
<keyword evidence="2" id="KW-1185">Reference proteome</keyword>
<sequence length="269" mass="28357">MPLSTNKVFEQGFKSASSFHGSMGEVGTASVVGNLTEITYCDNSGDERAVKEANKKDTTTYKISIAKAGNVKTVTLQDGTQSTIIDESDLIMVKAGGISAVFYKLSDANPVDPSSNGGEYLISFNKTQAEVKTIYGAGFKLECKGNIAALINWDGSYQVMITSGKASFVIDSKGTGLIAASNNGRYAVWTSDGKQCYIDNEGATSHINWSNGESQTLNNYGALSLLATKDGKLGAVYNYSKVDVTAGADGGEITQITVDKNTIPAAAKM</sequence>
<evidence type="ECO:0000313" key="2">
    <source>
        <dbReference type="Proteomes" id="UP001500841"/>
    </source>
</evidence>
<name>A0ABP7X217_9SPHI</name>
<dbReference type="Proteomes" id="UP001500841">
    <property type="component" value="Unassembled WGS sequence"/>
</dbReference>
<reference evidence="2" key="1">
    <citation type="journal article" date="2019" name="Int. J. Syst. Evol. Microbiol.">
        <title>The Global Catalogue of Microorganisms (GCM) 10K type strain sequencing project: providing services to taxonomists for standard genome sequencing and annotation.</title>
        <authorList>
            <consortium name="The Broad Institute Genomics Platform"/>
            <consortium name="The Broad Institute Genome Sequencing Center for Infectious Disease"/>
            <person name="Wu L."/>
            <person name="Ma J."/>
        </authorList>
    </citation>
    <scope>NUCLEOTIDE SEQUENCE [LARGE SCALE GENOMIC DNA]</scope>
    <source>
        <strain evidence="2">JCM 17085</strain>
    </source>
</reference>
<gene>
    <name evidence="1" type="ORF">GCM10022392_29700</name>
</gene>
<evidence type="ECO:0000313" key="1">
    <source>
        <dbReference type="EMBL" id="GAA4102628.1"/>
    </source>
</evidence>
<proteinExistence type="predicted"/>
<organism evidence="1 2">
    <name type="scientific">Mucilaginibacter panaciglaebae</name>
    <dbReference type="NCBI Taxonomy" id="502331"/>
    <lineage>
        <taxon>Bacteria</taxon>
        <taxon>Pseudomonadati</taxon>
        <taxon>Bacteroidota</taxon>
        <taxon>Sphingobacteriia</taxon>
        <taxon>Sphingobacteriales</taxon>
        <taxon>Sphingobacteriaceae</taxon>
        <taxon>Mucilaginibacter</taxon>
    </lineage>
</organism>